<dbReference type="EMBL" id="CP050831">
    <property type="protein sequence ID" value="QIU97120.1"/>
    <property type="molecule type" value="Genomic_DNA"/>
</dbReference>
<evidence type="ECO:0000256" key="1">
    <source>
        <dbReference type="SAM" id="Coils"/>
    </source>
</evidence>
<name>A0A6H0KUK5_9BACE</name>
<dbReference type="AlphaFoldDB" id="A0A6H0KUK5"/>
<dbReference type="KEGG" id="bfc:BacF7301_24520"/>
<keyword evidence="1" id="KW-0175">Coiled coil</keyword>
<evidence type="ECO:0000313" key="3">
    <source>
        <dbReference type="Proteomes" id="UP000501780"/>
    </source>
</evidence>
<accession>A0A6H0KUK5</accession>
<feature type="coiled-coil region" evidence="1">
    <location>
        <begin position="15"/>
        <end position="42"/>
    </location>
</feature>
<proteinExistence type="predicted"/>
<dbReference type="RefSeq" id="WP_167966819.1">
    <property type="nucleotide sequence ID" value="NZ_CP050831.1"/>
</dbReference>
<organism evidence="2 3">
    <name type="scientific">Bacteroides faecium</name>
    <dbReference type="NCBI Taxonomy" id="2715212"/>
    <lineage>
        <taxon>Bacteria</taxon>
        <taxon>Pseudomonadati</taxon>
        <taxon>Bacteroidota</taxon>
        <taxon>Bacteroidia</taxon>
        <taxon>Bacteroidales</taxon>
        <taxon>Bacteroidaceae</taxon>
        <taxon>Bacteroides</taxon>
    </lineage>
</organism>
<sequence length="291" mass="33920">MTDPHSNKLNISTEKTSKDNILDTLEKQLNSLKQQYIDILKKQIIIPKRKTYKISGYFTAEVLNELYLIENKIAIINKELGKDDHTWCSTKKHEILKRYHQPRSKHLFQVAWKIGLPVIILLWGLGTLCSYISSKDAIDKFKYSMNVAKSLESQENFNEAMTTYQKAKDEYDGSFNNSSYKHEAKEHMIICFNMFKTKCESLIVDEHYNEAKLQMHSLHQEIINKNPKIAEDIKSITDRLSDIVSEKKEQLILNIFTNGGHLDVEGKKSLAELLKFAPDDYWLIFIKNKEK</sequence>
<reference evidence="2 3" key="1">
    <citation type="submission" date="2020-03" db="EMBL/GenBank/DDBJ databases">
        <title>Genomic analysis of Bacteroides faecium CBA7301.</title>
        <authorList>
            <person name="Kim J."/>
            <person name="Roh S.W."/>
        </authorList>
    </citation>
    <scope>NUCLEOTIDE SEQUENCE [LARGE SCALE GENOMIC DNA]</scope>
    <source>
        <strain evidence="2 3">CBA7301</strain>
    </source>
</reference>
<protein>
    <submittedName>
        <fullName evidence="2">Uncharacterized protein</fullName>
    </submittedName>
</protein>
<gene>
    <name evidence="2" type="ORF">BacF7301_24520</name>
</gene>
<keyword evidence="3" id="KW-1185">Reference proteome</keyword>
<evidence type="ECO:0000313" key="2">
    <source>
        <dbReference type="EMBL" id="QIU97120.1"/>
    </source>
</evidence>
<dbReference type="Proteomes" id="UP000501780">
    <property type="component" value="Chromosome"/>
</dbReference>